<feature type="compositionally biased region" description="Low complexity" evidence="1">
    <location>
        <begin position="1"/>
        <end position="18"/>
    </location>
</feature>
<dbReference type="SUPFAM" id="SSF47769">
    <property type="entry name" value="SAM/Pointed domain"/>
    <property type="match status" value="1"/>
</dbReference>
<proteinExistence type="predicted"/>
<dbReference type="EMBL" id="BEYU01000046">
    <property type="protein sequence ID" value="GBG28674.1"/>
    <property type="molecule type" value="Genomic_DNA"/>
</dbReference>
<dbReference type="AlphaFoldDB" id="A0A2R5GLC0"/>
<feature type="compositionally biased region" description="Basic and acidic residues" evidence="1">
    <location>
        <begin position="19"/>
        <end position="33"/>
    </location>
</feature>
<reference evidence="2 3" key="1">
    <citation type="submission" date="2017-12" db="EMBL/GenBank/DDBJ databases">
        <title>Sequencing, de novo assembly and annotation of complete genome of a new Thraustochytrid species, strain FCC1311.</title>
        <authorList>
            <person name="Sedici K."/>
            <person name="Godart F."/>
            <person name="Aiese Cigliano R."/>
            <person name="Sanseverino W."/>
            <person name="Barakat M."/>
            <person name="Ortet P."/>
            <person name="Marechal E."/>
            <person name="Cagnac O."/>
            <person name="Amato A."/>
        </authorList>
    </citation>
    <scope>NUCLEOTIDE SEQUENCE [LARGE SCALE GENOMIC DNA]</scope>
</reference>
<evidence type="ECO:0000313" key="2">
    <source>
        <dbReference type="EMBL" id="GBG28674.1"/>
    </source>
</evidence>
<dbReference type="InParanoid" id="A0A2R5GLC0"/>
<evidence type="ECO:0008006" key="4">
    <source>
        <dbReference type="Google" id="ProtNLM"/>
    </source>
</evidence>
<dbReference type="CDD" id="cd09487">
    <property type="entry name" value="SAM_superfamily"/>
    <property type="match status" value="1"/>
</dbReference>
<sequence length="585" mass="66788">MLQQHQQHQQHQQLVLQRQAKEQAGEPEQKQQEYPEQQQHQQKLDDNGKEPPAPLSKARAAIVREAWNAVVREVQTGLPGTETNSVKPATTLKQSQRQDFYANQRVPLKRCLATCIPETRERMLRALLDVSVSKTGKDTQNEPEIAQRNSSSVLEALRTRLIDRSDYFAFWQHESDRVGGDLAAFRGLFLGPAADHDLEEIPEDVTSLAHDKDVDVAHGEHRRERLLRDERVRQKLSRLWRLVHHEPTPSQQAAISFMAQGAGLDGVRRVLGREQMSFSDRIVRYHANETRQRQADIARQQRDAKVLGKARKARIMAKVQVRENVKRLERLQAANLEERRLALSAKRREALLAYRDQAVERQDRKYVRRSSGDAIEDSDAGLDIDEANEEEAASAMPPRSFEKDELAQCWYEVFCEVGLPASVAKMYSIGFSKFGIDDQNAGDLTDEDLAANGVANAQHRQIIMRLIQGLLEHQQDQAALDAVSSGVEVDAAQSAEDDQQKEVSWEEVDRQQHKLQEEIAKVDRLEANLARILAGDTDRQRAFKARLAKERAAREQEREQTRRDHALRKAKRAMERVQKDIDDAQ</sequence>
<name>A0A2R5GLC0_9STRA</name>
<dbReference type="Proteomes" id="UP000241890">
    <property type="component" value="Unassembled WGS sequence"/>
</dbReference>
<accession>A0A2R5GLC0</accession>
<protein>
    <recommendedName>
        <fullName evidence="4">SAM domain-containing protein</fullName>
    </recommendedName>
</protein>
<gene>
    <name evidence="2" type="ORF">FCC1311_048952</name>
</gene>
<feature type="region of interest" description="Disordered" evidence="1">
    <location>
        <begin position="1"/>
        <end position="58"/>
    </location>
</feature>
<organism evidence="2 3">
    <name type="scientific">Hondaea fermentalgiana</name>
    <dbReference type="NCBI Taxonomy" id="2315210"/>
    <lineage>
        <taxon>Eukaryota</taxon>
        <taxon>Sar</taxon>
        <taxon>Stramenopiles</taxon>
        <taxon>Bigyra</taxon>
        <taxon>Labyrinthulomycetes</taxon>
        <taxon>Thraustochytrida</taxon>
        <taxon>Thraustochytriidae</taxon>
        <taxon>Hondaea</taxon>
    </lineage>
</organism>
<dbReference type="InterPro" id="IPR013761">
    <property type="entry name" value="SAM/pointed_sf"/>
</dbReference>
<feature type="region of interest" description="Disordered" evidence="1">
    <location>
        <begin position="547"/>
        <end position="585"/>
    </location>
</feature>
<feature type="compositionally biased region" description="Basic and acidic residues" evidence="1">
    <location>
        <begin position="547"/>
        <end position="564"/>
    </location>
</feature>
<feature type="compositionally biased region" description="Basic and acidic residues" evidence="1">
    <location>
        <begin position="572"/>
        <end position="585"/>
    </location>
</feature>
<dbReference type="Gene3D" id="1.10.150.50">
    <property type="entry name" value="Transcription Factor, Ets-1"/>
    <property type="match status" value="1"/>
</dbReference>
<evidence type="ECO:0000313" key="3">
    <source>
        <dbReference type="Proteomes" id="UP000241890"/>
    </source>
</evidence>
<comment type="caution">
    <text evidence="2">The sequence shown here is derived from an EMBL/GenBank/DDBJ whole genome shotgun (WGS) entry which is preliminary data.</text>
</comment>
<evidence type="ECO:0000256" key="1">
    <source>
        <dbReference type="SAM" id="MobiDB-lite"/>
    </source>
</evidence>
<keyword evidence="3" id="KW-1185">Reference proteome</keyword>